<feature type="region of interest" description="Disordered" evidence="6">
    <location>
        <begin position="327"/>
        <end position="365"/>
    </location>
</feature>
<dbReference type="InterPro" id="IPR036985">
    <property type="entry name" value="Transglutaminase-like_sf"/>
</dbReference>
<reference evidence="11" key="1">
    <citation type="journal article" date="2017" name="Genome Biol.">
        <title>Comparative genomics reveals high biological diversity and specific adaptations in the industrially and medically important fungal genus Aspergillus.</title>
        <authorList>
            <person name="de Vries R.P."/>
            <person name="Riley R."/>
            <person name="Wiebenga A."/>
            <person name="Aguilar-Osorio G."/>
            <person name="Amillis S."/>
            <person name="Uchima C.A."/>
            <person name="Anderluh G."/>
            <person name="Asadollahi M."/>
            <person name="Askin M."/>
            <person name="Barry K."/>
            <person name="Battaglia E."/>
            <person name="Bayram O."/>
            <person name="Benocci T."/>
            <person name="Braus-Stromeyer S.A."/>
            <person name="Caldana C."/>
            <person name="Canovas D."/>
            <person name="Cerqueira G.C."/>
            <person name="Chen F."/>
            <person name="Chen W."/>
            <person name="Choi C."/>
            <person name="Clum A."/>
            <person name="Dos Santos R.A."/>
            <person name="Damasio A.R."/>
            <person name="Diallinas G."/>
            <person name="Emri T."/>
            <person name="Fekete E."/>
            <person name="Flipphi M."/>
            <person name="Freyberg S."/>
            <person name="Gallo A."/>
            <person name="Gournas C."/>
            <person name="Habgood R."/>
            <person name="Hainaut M."/>
            <person name="Harispe M.L."/>
            <person name="Henrissat B."/>
            <person name="Hilden K.S."/>
            <person name="Hope R."/>
            <person name="Hossain A."/>
            <person name="Karabika E."/>
            <person name="Karaffa L."/>
            <person name="Karanyi Z."/>
            <person name="Krasevec N."/>
            <person name="Kuo A."/>
            <person name="Kusch H."/>
            <person name="LaButti K."/>
            <person name="Lagendijk E.L."/>
            <person name="Lapidus A."/>
            <person name="Levasseur A."/>
            <person name="Lindquist E."/>
            <person name="Lipzen A."/>
            <person name="Logrieco A.F."/>
            <person name="MacCabe A."/>
            <person name="Maekelae M.R."/>
            <person name="Malavazi I."/>
            <person name="Melin P."/>
            <person name="Meyer V."/>
            <person name="Mielnichuk N."/>
            <person name="Miskei M."/>
            <person name="Molnar A.P."/>
            <person name="Mule G."/>
            <person name="Ngan C.Y."/>
            <person name="Orejas M."/>
            <person name="Orosz E."/>
            <person name="Ouedraogo J.P."/>
            <person name="Overkamp K.M."/>
            <person name="Park H.-S."/>
            <person name="Perrone G."/>
            <person name="Piumi F."/>
            <person name="Punt P.J."/>
            <person name="Ram A.F."/>
            <person name="Ramon A."/>
            <person name="Rauscher S."/>
            <person name="Record E."/>
            <person name="Riano-Pachon D.M."/>
            <person name="Robert V."/>
            <person name="Roehrig J."/>
            <person name="Ruller R."/>
            <person name="Salamov A."/>
            <person name="Salih N.S."/>
            <person name="Samson R.A."/>
            <person name="Sandor E."/>
            <person name="Sanguinetti M."/>
            <person name="Schuetze T."/>
            <person name="Sepcic K."/>
            <person name="Shelest E."/>
            <person name="Sherlock G."/>
            <person name="Sophianopoulou V."/>
            <person name="Squina F.M."/>
            <person name="Sun H."/>
            <person name="Susca A."/>
            <person name="Todd R.B."/>
            <person name="Tsang A."/>
            <person name="Unkles S.E."/>
            <person name="van de Wiele N."/>
            <person name="van Rossen-Uffink D."/>
            <person name="Oliveira J.V."/>
            <person name="Vesth T.C."/>
            <person name="Visser J."/>
            <person name="Yu J.-H."/>
            <person name="Zhou M."/>
            <person name="Andersen M.R."/>
            <person name="Archer D.B."/>
            <person name="Baker S.E."/>
            <person name="Benoit I."/>
            <person name="Brakhage A.A."/>
            <person name="Braus G.H."/>
            <person name="Fischer R."/>
            <person name="Frisvad J.C."/>
            <person name="Goldman G.H."/>
            <person name="Houbraken J."/>
            <person name="Oakley B."/>
            <person name="Pocsi I."/>
            <person name="Scazzocchio C."/>
            <person name="Seiboth B."/>
            <person name="vanKuyk P.A."/>
            <person name="Wortman J."/>
            <person name="Dyer P.S."/>
            <person name="Grigoriev I.V."/>
        </authorList>
    </citation>
    <scope>NUCLEOTIDE SEQUENCE [LARGE SCALE GENOMIC DNA]</scope>
    <source>
        <strain evidence="11">CBS 106.47</strain>
    </source>
</reference>
<dbReference type="PANTHER" id="PTHR12135">
    <property type="entry name" value="DNA REPAIR PROTEIN XP-C / RAD4"/>
    <property type="match status" value="1"/>
</dbReference>
<dbReference type="InterPro" id="IPR018326">
    <property type="entry name" value="Rad4_beta-hairpin_dom1"/>
</dbReference>
<feature type="compositionally biased region" description="Low complexity" evidence="6">
    <location>
        <begin position="792"/>
        <end position="802"/>
    </location>
</feature>
<evidence type="ECO:0008006" key="12">
    <source>
        <dbReference type="Google" id="ProtNLM"/>
    </source>
</evidence>
<feature type="domain" description="Rad4 beta-hairpin" evidence="7">
    <location>
        <begin position="519"/>
        <end position="576"/>
    </location>
</feature>
<feature type="domain" description="Rad4 beta-hairpin" evidence="8">
    <location>
        <begin position="578"/>
        <end position="641"/>
    </location>
</feature>
<evidence type="ECO:0000313" key="11">
    <source>
        <dbReference type="Proteomes" id="UP000184063"/>
    </source>
</evidence>
<feature type="compositionally biased region" description="Basic residues" evidence="6">
    <location>
        <begin position="185"/>
        <end position="194"/>
    </location>
</feature>
<feature type="compositionally biased region" description="Acidic residues" evidence="6">
    <location>
        <begin position="870"/>
        <end position="889"/>
    </location>
</feature>
<dbReference type="OrthoDB" id="300780at2759"/>
<accession>A0A1M3TYE4</accession>
<name>A0A1M3TYE4_ASPLC</name>
<evidence type="ECO:0000256" key="5">
    <source>
        <dbReference type="ARBA" id="ARBA00023242"/>
    </source>
</evidence>
<dbReference type="GO" id="GO:0005737">
    <property type="term" value="C:cytoplasm"/>
    <property type="evidence" value="ECO:0007669"/>
    <property type="project" value="TreeGrafter"/>
</dbReference>
<dbReference type="Pfam" id="PF03835">
    <property type="entry name" value="Rad4"/>
    <property type="match status" value="1"/>
</dbReference>
<feature type="compositionally biased region" description="Basic and acidic residues" evidence="6">
    <location>
        <begin position="514"/>
        <end position="523"/>
    </location>
</feature>
<dbReference type="InterPro" id="IPR018327">
    <property type="entry name" value="BHD_2"/>
</dbReference>
<dbReference type="Pfam" id="PF10405">
    <property type="entry name" value="BHD_3"/>
    <property type="match status" value="1"/>
</dbReference>
<dbReference type="EMBL" id="KV878236">
    <property type="protein sequence ID" value="OJZ91818.1"/>
    <property type="molecule type" value="Genomic_DNA"/>
</dbReference>
<proteinExistence type="inferred from homology"/>
<dbReference type="SMART" id="SM01031">
    <property type="entry name" value="BHD_2"/>
    <property type="match status" value="1"/>
</dbReference>
<dbReference type="Proteomes" id="UP000184063">
    <property type="component" value="Unassembled WGS sequence"/>
</dbReference>
<keyword evidence="4" id="KW-0234">DNA repair</keyword>
<organism evidence="10 11">
    <name type="scientific">Aspergillus luchuensis (strain CBS 106.47)</name>
    <dbReference type="NCBI Taxonomy" id="1137211"/>
    <lineage>
        <taxon>Eukaryota</taxon>
        <taxon>Fungi</taxon>
        <taxon>Dikarya</taxon>
        <taxon>Ascomycota</taxon>
        <taxon>Pezizomycotina</taxon>
        <taxon>Eurotiomycetes</taxon>
        <taxon>Eurotiomycetidae</taxon>
        <taxon>Eurotiales</taxon>
        <taxon>Aspergillaceae</taxon>
        <taxon>Aspergillus</taxon>
        <taxon>Aspergillus subgen. Circumdati</taxon>
    </lineage>
</organism>
<feature type="compositionally biased region" description="Acidic residues" evidence="6">
    <location>
        <begin position="911"/>
        <end position="924"/>
    </location>
</feature>
<comment type="similarity">
    <text evidence="2">Belongs to the XPC family.</text>
</comment>
<dbReference type="InterPro" id="IPR042488">
    <property type="entry name" value="Rad4_BHD3_sf"/>
</dbReference>
<evidence type="ECO:0000256" key="1">
    <source>
        <dbReference type="ARBA" id="ARBA00004123"/>
    </source>
</evidence>
<evidence type="ECO:0000256" key="6">
    <source>
        <dbReference type="SAM" id="MobiDB-lite"/>
    </source>
</evidence>
<dbReference type="InterPro" id="IPR004583">
    <property type="entry name" value="DNA_repair_Rad4"/>
</dbReference>
<keyword evidence="5" id="KW-0539">Nucleus</keyword>
<feature type="compositionally biased region" description="Polar residues" evidence="6">
    <location>
        <begin position="327"/>
        <end position="344"/>
    </location>
</feature>
<dbReference type="InterPro" id="IPR018325">
    <property type="entry name" value="Rad4/PNGase_transGLS-fold"/>
</dbReference>
<dbReference type="GO" id="GO:0000111">
    <property type="term" value="C:nucleotide-excision repair factor 2 complex"/>
    <property type="evidence" value="ECO:0007669"/>
    <property type="project" value="TreeGrafter"/>
</dbReference>
<sequence length="946" mass="106310">MPPYVPRKRLSSEDPPAAKRRHATPPIAAVIEDTDTESSLSDVPEETETPQVPDGSDEESSDSDEVDWEDAIESNANATPVTPSILNPDQHQDLELTLDKNEIHLTDLLEGKKGPSKIERQIRIQTHCLHVQFLLHHNAIRNVWANDSQLHEILRRKLPQPIHKEVKKWRIASGLEAPEPPPEKKSKKGKGKQRRQSERDWAEGSSRLEPGQPDMSSGDPIIILLKVLAAYWKSKFKITAPGLRKHGYRPMAQLEAQIKSFHKDDHDPEKHGEKIANIEEFRHAAEIMQGSRDVGAQLFTALLRALDIEARLVASLQPLGFGWTKSETYTTKPSADTEPSTGNAETEDAIDMESDSSEDDTKPARSKYFNKYDEDLPFPIYWTEVASPITHQIIPVDPLILRNPVATTPELQAAFEPRGGKAEKAKQVICYVVAYSSDKTAKDVTTRYLRRRTWPGKTKGYRIPVEKIPIPGRKGKFYEIDWFRVILRVYQRPTPLRTAVDDLEDTKDLLPNQPERKPGKEGDTLQSLRTSTEFVLERFLRREEALKPGARHVRTFKTGKGAKAKEEKVFRRKDVLKCLSAESWHKEGRRPKAGEMPLKRVPIRAVTLLRKREVDEFERQNGEKPKQGLYAIHQTEYIIPDPICDGVIPKNEYGNIDCFVPSMVPRGAVHIPWPGTVRVCKKLGVDYAEAVTGFEFGSKMAVPVIQGVVVAEENEDLVKDAWLADDAEKRKREQRKAEARILQTWRKFLFGLRIKQRVQEEYGGNADEGVDHERDAHNPFTNRRGRLPDQDASASASASAPAPDEHDDEVHGGGFLLPGEDEEDEDVDRGGGFLLPGQEGDDHDDGGLIVDHHEQQHQHVPTEPVTPEAVDAEIADSDDDEEEGDDDDGKVENPIALSSDSEDLSSPVEIPDSEGSDAESESEYEPVAPPPPPPTTRRSTRRSGRR</sequence>
<dbReference type="InterPro" id="IPR038765">
    <property type="entry name" value="Papain-like_cys_pep_sf"/>
</dbReference>
<evidence type="ECO:0000256" key="4">
    <source>
        <dbReference type="ARBA" id="ARBA00023204"/>
    </source>
</evidence>
<dbReference type="SMART" id="SM01032">
    <property type="entry name" value="BHD_3"/>
    <property type="match status" value="1"/>
</dbReference>
<dbReference type="GO" id="GO:0071942">
    <property type="term" value="C:XPC complex"/>
    <property type="evidence" value="ECO:0007669"/>
    <property type="project" value="TreeGrafter"/>
</dbReference>
<dbReference type="PANTHER" id="PTHR12135:SF2">
    <property type="entry name" value="DNA REPAIR PROTEIN RAD34"/>
    <property type="match status" value="1"/>
</dbReference>
<dbReference type="Gene3D" id="2.20.20.110">
    <property type="entry name" value="Rad4, beta-hairpin domain BHD1"/>
    <property type="match status" value="1"/>
</dbReference>
<evidence type="ECO:0000259" key="9">
    <source>
        <dbReference type="SMART" id="SM01032"/>
    </source>
</evidence>
<evidence type="ECO:0000256" key="3">
    <source>
        <dbReference type="ARBA" id="ARBA00022763"/>
    </source>
</evidence>
<dbReference type="Gene3D" id="3.30.70.2460">
    <property type="entry name" value="Rad4, beta-hairpin domain BHD3"/>
    <property type="match status" value="1"/>
</dbReference>
<gene>
    <name evidence="10" type="ORF">ASPFODRAFT_123304</name>
</gene>
<evidence type="ECO:0000313" key="10">
    <source>
        <dbReference type="EMBL" id="OJZ91818.1"/>
    </source>
</evidence>
<evidence type="ECO:0000256" key="2">
    <source>
        <dbReference type="ARBA" id="ARBA00009525"/>
    </source>
</evidence>
<dbReference type="GO" id="GO:0006298">
    <property type="term" value="P:mismatch repair"/>
    <property type="evidence" value="ECO:0007669"/>
    <property type="project" value="TreeGrafter"/>
</dbReference>
<feature type="compositionally biased region" description="Acidic residues" evidence="6">
    <location>
        <begin position="55"/>
        <end position="67"/>
    </location>
</feature>
<keyword evidence="3" id="KW-0227">DNA damage</keyword>
<protein>
    <recommendedName>
        <fullName evidence="12">Rad4 beta-hairpin domain-containing protein</fullName>
    </recommendedName>
</protein>
<dbReference type="Pfam" id="PF10403">
    <property type="entry name" value="BHD_1"/>
    <property type="match status" value="1"/>
</dbReference>
<dbReference type="SUPFAM" id="SSF54001">
    <property type="entry name" value="Cysteine proteinases"/>
    <property type="match status" value="1"/>
</dbReference>
<dbReference type="VEuPathDB" id="FungiDB:ASPFODRAFT_123304"/>
<evidence type="ECO:0000259" key="7">
    <source>
        <dbReference type="SMART" id="SM01030"/>
    </source>
</evidence>
<comment type="subcellular location">
    <subcellularLocation>
        <location evidence="1">Nucleus</location>
    </subcellularLocation>
</comment>
<dbReference type="Pfam" id="PF10404">
    <property type="entry name" value="BHD_2"/>
    <property type="match status" value="1"/>
</dbReference>
<dbReference type="AlphaFoldDB" id="A0A1M3TYE4"/>
<dbReference type="GO" id="GO:0003684">
    <property type="term" value="F:damaged DNA binding"/>
    <property type="evidence" value="ECO:0007669"/>
    <property type="project" value="InterPro"/>
</dbReference>
<feature type="region of interest" description="Disordered" evidence="6">
    <location>
        <begin position="172"/>
        <end position="214"/>
    </location>
</feature>
<dbReference type="GO" id="GO:0003697">
    <property type="term" value="F:single-stranded DNA binding"/>
    <property type="evidence" value="ECO:0007669"/>
    <property type="project" value="TreeGrafter"/>
</dbReference>
<feature type="region of interest" description="Disordered" evidence="6">
    <location>
        <begin position="1"/>
        <end position="67"/>
    </location>
</feature>
<feature type="region of interest" description="Disordered" evidence="6">
    <location>
        <begin position="763"/>
        <end position="946"/>
    </location>
</feature>
<dbReference type="FunFam" id="3.30.70.2460:FF:000001">
    <property type="entry name" value="DNA repair protein Rad4 family"/>
    <property type="match status" value="1"/>
</dbReference>
<feature type="region of interest" description="Disordered" evidence="6">
    <location>
        <begin position="502"/>
        <end position="527"/>
    </location>
</feature>
<feature type="compositionally biased region" description="Acidic residues" evidence="6">
    <location>
        <begin position="345"/>
        <end position="358"/>
    </location>
</feature>
<dbReference type="Gene3D" id="3.90.260.10">
    <property type="entry name" value="Transglutaminase-like"/>
    <property type="match status" value="1"/>
</dbReference>
<feature type="domain" description="Rad4 beta-hairpin" evidence="9">
    <location>
        <begin position="648"/>
        <end position="722"/>
    </location>
</feature>
<dbReference type="SMART" id="SM01030">
    <property type="entry name" value="BHD_1"/>
    <property type="match status" value="1"/>
</dbReference>
<dbReference type="InterPro" id="IPR018328">
    <property type="entry name" value="Rad4_beta-hairpin_dom3"/>
</dbReference>
<evidence type="ECO:0000259" key="8">
    <source>
        <dbReference type="SMART" id="SM01031"/>
    </source>
</evidence>
<dbReference type="GO" id="GO:0006289">
    <property type="term" value="P:nucleotide-excision repair"/>
    <property type="evidence" value="ECO:0007669"/>
    <property type="project" value="InterPro"/>
</dbReference>